<organism evidence="3 4">
    <name type="scientific">Neolewinella lacunae</name>
    <dbReference type="NCBI Taxonomy" id="1517758"/>
    <lineage>
        <taxon>Bacteria</taxon>
        <taxon>Pseudomonadati</taxon>
        <taxon>Bacteroidota</taxon>
        <taxon>Saprospiria</taxon>
        <taxon>Saprospirales</taxon>
        <taxon>Lewinellaceae</taxon>
        <taxon>Neolewinella</taxon>
    </lineage>
</organism>
<dbReference type="EMBL" id="JACSIT010000050">
    <property type="protein sequence ID" value="MBC6993014.1"/>
    <property type="molecule type" value="Genomic_DNA"/>
</dbReference>
<keyword evidence="1" id="KW-0732">Signal</keyword>
<feature type="domain" description="Reelin" evidence="2">
    <location>
        <begin position="78"/>
        <end position="167"/>
    </location>
</feature>
<dbReference type="RefSeq" id="WP_187465140.1">
    <property type="nucleotide sequence ID" value="NZ_JACSIT010000050.1"/>
</dbReference>
<evidence type="ECO:0000256" key="1">
    <source>
        <dbReference type="SAM" id="SignalP"/>
    </source>
</evidence>
<feature type="chain" id="PRO_5038104721" evidence="1">
    <location>
        <begin position="26"/>
        <end position="287"/>
    </location>
</feature>
<feature type="signal peptide" evidence="1">
    <location>
        <begin position="1"/>
        <end position="25"/>
    </location>
</feature>
<dbReference type="Pfam" id="PF02014">
    <property type="entry name" value="Reeler"/>
    <property type="match status" value="1"/>
</dbReference>
<keyword evidence="4" id="KW-1185">Reference proteome</keyword>
<sequence length="287" mass="29683">MRSVYFRFSSLFVVLALAIFQLANSSGPAANGNYFTGAPTASGGTERTCSTCHSGGSFGEPRISVRFAADGEPADTLSNYRPGQTYTVTLAVGYSTAAPAGYGFQSQFLTAANATAGTLDMPGDGVQITAGNGDRRYAEHSDINSDSTFTFQWTAPEAGAGEVKLYAVGNLVNRANGTGGDNGSTAPTIITLGEGSPVATREVEAINGALFPNPAADRVFLDIAPRVAGTYTLQLLAVDGRPLGQSTQVLRAGRQRLELPLAQAPAGVYLVTLTGAGGRFAGRIVKE</sequence>
<dbReference type="InterPro" id="IPR002861">
    <property type="entry name" value="Reeler_dom"/>
</dbReference>
<name>A0A923PGT5_9BACT</name>
<proteinExistence type="predicted"/>
<evidence type="ECO:0000313" key="4">
    <source>
        <dbReference type="Proteomes" id="UP000650081"/>
    </source>
</evidence>
<dbReference type="Proteomes" id="UP000650081">
    <property type="component" value="Unassembled WGS sequence"/>
</dbReference>
<dbReference type="NCBIfam" id="TIGR04183">
    <property type="entry name" value="Por_Secre_tail"/>
    <property type="match status" value="1"/>
</dbReference>
<protein>
    <submittedName>
        <fullName evidence="3">T9SS type A sorting domain-containing protein</fullName>
    </submittedName>
</protein>
<evidence type="ECO:0000313" key="3">
    <source>
        <dbReference type="EMBL" id="MBC6993014.1"/>
    </source>
</evidence>
<evidence type="ECO:0000259" key="2">
    <source>
        <dbReference type="Pfam" id="PF02014"/>
    </source>
</evidence>
<reference evidence="3" key="1">
    <citation type="submission" date="2020-08" db="EMBL/GenBank/DDBJ databases">
        <title>Lewinella bacteria from marine environments.</title>
        <authorList>
            <person name="Zhong Y."/>
        </authorList>
    </citation>
    <scope>NUCLEOTIDE SEQUENCE</scope>
    <source>
        <strain evidence="3">KCTC 42187</strain>
    </source>
</reference>
<dbReference type="Gene3D" id="2.60.40.4060">
    <property type="entry name" value="Reeler domain"/>
    <property type="match status" value="1"/>
</dbReference>
<dbReference type="InterPro" id="IPR026444">
    <property type="entry name" value="Secre_tail"/>
</dbReference>
<dbReference type="AlphaFoldDB" id="A0A923PGT5"/>
<dbReference type="NCBIfam" id="NF041895">
    <property type="entry name" value="choice_anch_V"/>
    <property type="match status" value="1"/>
</dbReference>
<dbReference type="InterPro" id="IPR042307">
    <property type="entry name" value="Reeler_sf"/>
</dbReference>
<accession>A0A923PGT5</accession>
<gene>
    <name evidence="3" type="ORF">H9S92_02480</name>
</gene>
<comment type="caution">
    <text evidence="3">The sequence shown here is derived from an EMBL/GenBank/DDBJ whole genome shotgun (WGS) entry which is preliminary data.</text>
</comment>